<feature type="transmembrane region" description="Helical" evidence="1">
    <location>
        <begin position="12"/>
        <end position="33"/>
    </location>
</feature>
<keyword evidence="1" id="KW-0472">Membrane</keyword>
<accession>A0A0K2T9C1</accession>
<proteinExistence type="predicted"/>
<keyword evidence="1" id="KW-1133">Transmembrane helix</keyword>
<sequence>MMNTREQRLRFWFVYLIGANILVSLLLIIATSADIPNIGYKIDNCWEISSKSLRCEIYKRISHLTESQEDSATSLSIGLICLCATYLILCAWALVGAAYQVHRALIPFILMSLILIPSISAAATLIVGSGGSLSEIGYISGFSFLYIITLCVGIMYYTTRETSRRPTIPYNRFAPKY</sequence>
<feature type="transmembrane region" description="Helical" evidence="1">
    <location>
        <begin position="105"/>
        <end position="130"/>
    </location>
</feature>
<feature type="transmembrane region" description="Helical" evidence="1">
    <location>
        <begin position="136"/>
        <end position="157"/>
    </location>
</feature>
<evidence type="ECO:0000313" key="2">
    <source>
        <dbReference type="EMBL" id="CDW22375.1"/>
    </source>
</evidence>
<organism evidence="2">
    <name type="scientific">Lepeophtheirus salmonis</name>
    <name type="common">Salmon louse</name>
    <name type="synonym">Caligus salmonis</name>
    <dbReference type="NCBI Taxonomy" id="72036"/>
    <lineage>
        <taxon>Eukaryota</taxon>
        <taxon>Metazoa</taxon>
        <taxon>Ecdysozoa</taxon>
        <taxon>Arthropoda</taxon>
        <taxon>Crustacea</taxon>
        <taxon>Multicrustacea</taxon>
        <taxon>Hexanauplia</taxon>
        <taxon>Copepoda</taxon>
        <taxon>Siphonostomatoida</taxon>
        <taxon>Caligidae</taxon>
        <taxon>Lepeophtheirus</taxon>
    </lineage>
</organism>
<dbReference type="EMBL" id="HACA01005014">
    <property type="protein sequence ID" value="CDW22375.1"/>
    <property type="molecule type" value="Transcribed_RNA"/>
</dbReference>
<reference evidence="2" key="1">
    <citation type="submission" date="2014-05" db="EMBL/GenBank/DDBJ databases">
        <authorList>
            <person name="Chronopoulou M."/>
        </authorList>
    </citation>
    <scope>NUCLEOTIDE SEQUENCE</scope>
    <source>
        <tissue evidence="2">Whole organism</tissue>
    </source>
</reference>
<protein>
    <submittedName>
        <fullName evidence="2">Uncharacterized protein</fullName>
    </submittedName>
</protein>
<dbReference type="AlphaFoldDB" id="A0A0K2T9C1"/>
<feature type="transmembrane region" description="Helical" evidence="1">
    <location>
        <begin position="75"/>
        <end position="98"/>
    </location>
</feature>
<name>A0A0K2T9C1_LEPSM</name>
<evidence type="ECO:0000256" key="1">
    <source>
        <dbReference type="SAM" id="Phobius"/>
    </source>
</evidence>
<keyword evidence="1" id="KW-0812">Transmembrane</keyword>